<dbReference type="PANTHER" id="PTHR15382:SF8">
    <property type="entry name" value="CANOPY B"/>
    <property type="match status" value="1"/>
</dbReference>
<dbReference type="Proteomes" id="UP000728185">
    <property type="component" value="Unassembled WGS sequence"/>
</dbReference>
<dbReference type="AlphaFoldDB" id="A0A8E0RUM8"/>
<evidence type="ECO:0000256" key="3">
    <source>
        <dbReference type="SAM" id="SignalP"/>
    </source>
</evidence>
<evidence type="ECO:0000313" key="6">
    <source>
        <dbReference type="Proteomes" id="UP000728185"/>
    </source>
</evidence>
<evidence type="ECO:0000259" key="4">
    <source>
        <dbReference type="Pfam" id="PF11938"/>
    </source>
</evidence>
<evidence type="ECO:0000313" key="5">
    <source>
        <dbReference type="EMBL" id="KAA0188384.1"/>
    </source>
</evidence>
<organism evidence="5 6">
    <name type="scientific">Fasciolopsis buskii</name>
    <dbReference type="NCBI Taxonomy" id="27845"/>
    <lineage>
        <taxon>Eukaryota</taxon>
        <taxon>Metazoa</taxon>
        <taxon>Spiralia</taxon>
        <taxon>Lophotrochozoa</taxon>
        <taxon>Platyhelminthes</taxon>
        <taxon>Trematoda</taxon>
        <taxon>Digenea</taxon>
        <taxon>Plagiorchiida</taxon>
        <taxon>Echinostomata</taxon>
        <taxon>Echinostomatoidea</taxon>
        <taxon>Fasciolidae</taxon>
        <taxon>Fasciolopsis</taxon>
    </lineage>
</organism>
<gene>
    <name evidence="5" type="ORF">FBUS_09324</name>
</gene>
<feature type="domain" description="DUF3456" evidence="4">
    <location>
        <begin position="30"/>
        <end position="179"/>
    </location>
</feature>
<proteinExistence type="inferred from homology"/>
<dbReference type="PANTHER" id="PTHR15382">
    <property type="entry name" value="CTG4A-RELATED"/>
    <property type="match status" value="1"/>
</dbReference>
<protein>
    <submittedName>
        <fullName evidence="5">Putative conserved secreted protein</fullName>
    </submittedName>
</protein>
<name>A0A8E0RUM8_9TREM</name>
<keyword evidence="2 3" id="KW-0732">Signal</keyword>
<comment type="caution">
    <text evidence="5">The sequence shown here is derived from an EMBL/GenBank/DDBJ whole genome shotgun (WGS) entry which is preliminary data.</text>
</comment>
<feature type="chain" id="PRO_5034036795" evidence="3">
    <location>
        <begin position="20"/>
        <end position="192"/>
    </location>
</feature>
<dbReference type="EMBL" id="LUCM01008450">
    <property type="protein sequence ID" value="KAA0188384.1"/>
    <property type="molecule type" value="Genomic_DNA"/>
</dbReference>
<dbReference type="OrthoDB" id="6020060at2759"/>
<feature type="signal peptide" evidence="3">
    <location>
        <begin position="1"/>
        <end position="19"/>
    </location>
</feature>
<accession>A0A8E0RUM8</accession>
<dbReference type="InterPro" id="IPR021852">
    <property type="entry name" value="DUF3456"/>
</dbReference>
<comment type="similarity">
    <text evidence="1">Belongs to the canopy family.</text>
</comment>
<sequence length="192" mass="22193">MLVFVPLVVFSFICGTVVSISIHDVVLPTKCEACRVLVHELLLRLNETQSSDTITLGSQGNSFRKVKYDRSELRFIEVFHEPPLCNRMLKYKLHKERKGCSRFDKTIPETQKSLSSLTEKGVKVYMDIPLEMWDKPTVEVVSLVKQCDSILSAYEGDLEDWFYNLQNEVTVLDYLCRDRVLKDLPQGEHDFV</sequence>
<keyword evidence="6" id="KW-1185">Reference proteome</keyword>
<evidence type="ECO:0000256" key="2">
    <source>
        <dbReference type="ARBA" id="ARBA00022729"/>
    </source>
</evidence>
<evidence type="ECO:0000256" key="1">
    <source>
        <dbReference type="ARBA" id="ARBA00007285"/>
    </source>
</evidence>
<dbReference type="Pfam" id="PF11938">
    <property type="entry name" value="DUF3456"/>
    <property type="match status" value="1"/>
</dbReference>
<reference evidence="5" key="1">
    <citation type="submission" date="2019-05" db="EMBL/GenBank/DDBJ databases">
        <title>Annotation for the trematode Fasciolopsis buski.</title>
        <authorList>
            <person name="Choi Y.-J."/>
        </authorList>
    </citation>
    <scope>NUCLEOTIDE SEQUENCE</scope>
    <source>
        <strain evidence="5">HT</strain>
        <tissue evidence="5">Whole worm</tissue>
    </source>
</reference>